<dbReference type="RefSeq" id="WP_140867947.1">
    <property type="nucleotide sequence ID" value="NZ_RCZK01000002.1"/>
</dbReference>
<dbReference type="GO" id="GO:0004540">
    <property type="term" value="F:RNA nuclease activity"/>
    <property type="evidence" value="ECO:0007669"/>
    <property type="project" value="InterPro"/>
</dbReference>
<proteinExistence type="predicted"/>
<dbReference type="PROSITE" id="PS51644">
    <property type="entry name" value="HTH_OST"/>
    <property type="match status" value="1"/>
</dbReference>
<dbReference type="InterPro" id="IPR021139">
    <property type="entry name" value="NYN"/>
</dbReference>
<protein>
    <submittedName>
        <fullName evidence="2">NYN domain-containing protein</fullName>
    </submittedName>
</protein>
<dbReference type="InterPro" id="IPR041966">
    <property type="entry name" value="LOTUS-like"/>
</dbReference>
<dbReference type="PANTHER" id="PTHR35811">
    <property type="entry name" value="SLR1870 PROTEIN"/>
    <property type="match status" value="1"/>
</dbReference>
<name>A0A502CML3_9SPHN</name>
<dbReference type="AlphaFoldDB" id="A0A502CML3"/>
<dbReference type="OrthoDB" id="9783963at2"/>
<evidence type="ECO:0000259" key="1">
    <source>
        <dbReference type="PROSITE" id="PS51644"/>
    </source>
</evidence>
<dbReference type="Pfam" id="PF01936">
    <property type="entry name" value="NYN"/>
    <property type="match status" value="1"/>
</dbReference>
<dbReference type="CDD" id="cd10146">
    <property type="entry name" value="LabA_like_C"/>
    <property type="match status" value="1"/>
</dbReference>
<evidence type="ECO:0000313" key="2">
    <source>
        <dbReference type="EMBL" id="TPG14437.1"/>
    </source>
</evidence>
<accession>A0A502CML3</accession>
<organism evidence="2 3">
    <name type="scientific">Sphingomonas oligophenolica</name>
    <dbReference type="NCBI Taxonomy" id="301154"/>
    <lineage>
        <taxon>Bacteria</taxon>
        <taxon>Pseudomonadati</taxon>
        <taxon>Pseudomonadota</taxon>
        <taxon>Alphaproteobacteria</taxon>
        <taxon>Sphingomonadales</taxon>
        <taxon>Sphingomonadaceae</taxon>
        <taxon>Sphingomonas</taxon>
    </lineage>
</organism>
<dbReference type="Proteomes" id="UP000318413">
    <property type="component" value="Unassembled WGS sequence"/>
</dbReference>
<dbReference type="Gene3D" id="3.40.50.1010">
    <property type="entry name" value="5'-nuclease"/>
    <property type="match status" value="1"/>
</dbReference>
<sequence>MTSEHQRPQRLAILIDAENASPRVAQGLFEEVAAIGEASVRRIYGDFSGSRLKGWSEVLAIYAINPRQNFASTIGKNASDIALVIDAMDLLYTGRFDGFCLVSSDSDFAGLAARIREQGVDVYGFGERKTPDGFRKACKRFIFTENLTCLAGTCSLPITGTTDAAMNHSASLKQPPDAAEPHIRTAMAQLDDTNGWHFLGAVGSRLAVLMPDFDARTYGCSKLVTLIEKLEAFEIRRDNLKVYVRPKEVVGT</sequence>
<dbReference type="EMBL" id="RCZK01000002">
    <property type="protein sequence ID" value="TPG14437.1"/>
    <property type="molecule type" value="Genomic_DNA"/>
</dbReference>
<gene>
    <name evidence="2" type="ORF">EAH84_03785</name>
</gene>
<evidence type="ECO:0000313" key="3">
    <source>
        <dbReference type="Proteomes" id="UP000318413"/>
    </source>
</evidence>
<dbReference type="InterPro" id="IPR025605">
    <property type="entry name" value="OST-HTH/LOTUS_dom"/>
</dbReference>
<dbReference type="PANTHER" id="PTHR35811:SF1">
    <property type="entry name" value="HTH OST-TYPE DOMAIN-CONTAINING PROTEIN"/>
    <property type="match status" value="1"/>
</dbReference>
<comment type="caution">
    <text evidence="2">The sequence shown here is derived from an EMBL/GenBank/DDBJ whole genome shotgun (WGS) entry which is preliminary data.</text>
</comment>
<feature type="domain" description="HTH OST-type" evidence="1">
    <location>
        <begin position="175"/>
        <end position="248"/>
    </location>
</feature>
<dbReference type="CDD" id="cd11297">
    <property type="entry name" value="PIN_LabA-like_N_1"/>
    <property type="match status" value="1"/>
</dbReference>
<dbReference type="Gene3D" id="3.30.420.610">
    <property type="entry name" value="LOTUS domain-like"/>
    <property type="match status" value="1"/>
</dbReference>
<keyword evidence="3" id="KW-1185">Reference proteome</keyword>
<reference evidence="2 3" key="1">
    <citation type="journal article" date="2019" name="Environ. Microbiol.">
        <title>Species interactions and distinct microbial communities in high Arctic permafrost affected cryosols are associated with the CH4 and CO2 gas fluxes.</title>
        <authorList>
            <person name="Altshuler I."/>
            <person name="Hamel J."/>
            <person name="Turney S."/>
            <person name="Magnuson E."/>
            <person name="Levesque R."/>
            <person name="Greer C."/>
            <person name="Whyte L.G."/>
        </authorList>
    </citation>
    <scope>NUCLEOTIDE SEQUENCE [LARGE SCALE GENOMIC DNA]</scope>
    <source>
        <strain evidence="2 3">S5.1</strain>
    </source>
</reference>
<dbReference type="Pfam" id="PF12872">
    <property type="entry name" value="OST-HTH"/>
    <property type="match status" value="1"/>
</dbReference>